<evidence type="ECO:0000313" key="3">
    <source>
        <dbReference type="EMBL" id="KAJ7740923.1"/>
    </source>
</evidence>
<evidence type="ECO:0000259" key="2">
    <source>
        <dbReference type="Pfam" id="PF20253"/>
    </source>
</evidence>
<organism evidence="3 4">
    <name type="scientific">Mycena maculata</name>
    <dbReference type="NCBI Taxonomy" id="230809"/>
    <lineage>
        <taxon>Eukaryota</taxon>
        <taxon>Fungi</taxon>
        <taxon>Dikarya</taxon>
        <taxon>Basidiomycota</taxon>
        <taxon>Agaricomycotina</taxon>
        <taxon>Agaricomycetes</taxon>
        <taxon>Agaricomycetidae</taxon>
        <taxon>Agaricales</taxon>
        <taxon>Marasmiineae</taxon>
        <taxon>Mycenaceae</taxon>
        <taxon>Mycena</taxon>
    </lineage>
</organism>
<gene>
    <name evidence="3" type="ORF">DFH07DRAFT_838464</name>
</gene>
<dbReference type="Proteomes" id="UP001215280">
    <property type="component" value="Unassembled WGS sequence"/>
</dbReference>
<reference evidence="3" key="1">
    <citation type="submission" date="2023-03" db="EMBL/GenBank/DDBJ databases">
        <title>Massive genome expansion in bonnet fungi (Mycena s.s.) driven by repeated elements and novel gene families across ecological guilds.</title>
        <authorList>
            <consortium name="Lawrence Berkeley National Laboratory"/>
            <person name="Harder C.B."/>
            <person name="Miyauchi S."/>
            <person name="Viragh M."/>
            <person name="Kuo A."/>
            <person name="Thoen E."/>
            <person name="Andreopoulos B."/>
            <person name="Lu D."/>
            <person name="Skrede I."/>
            <person name="Drula E."/>
            <person name="Henrissat B."/>
            <person name="Morin E."/>
            <person name="Kohler A."/>
            <person name="Barry K."/>
            <person name="LaButti K."/>
            <person name="Morin E."/>
            <person name="Salamov A."/>
            <person name="Lipzen A."/>
            <person name="Mereny Z."/>
            <person name="Hegedus B."/>
            <person name="Baldrian P."/>
            <person name="Stursova M."/>
            <person name="Weitz H."/>
            <person name="Taylor A."/>
            <person name="Grigoriev I.V."/>
            <person name="Nagy L.G."/>
            <person name="Martin F."/>
            <person name="Kauserud H."/>
        </authorList>
    </citation>
    <scope>NUCLEOTIDE SEQUENCE</scope>
    <source>
        <strain evidence="3">CBHHK188m</strain>
    </source>
</reference>
<evidence type="ECO:0000256" key="1">
    <source>
        <dbReference type="SAM" id="MobiDB-lite"/>
    </source>
</evidence>
<comment type="caution">
    <text evidence="3">The sequence shown here is derived from an EMBL/GenBank/DDBJ whole genome shotgun (WGS) entry which is preliminary data.</text>
</comment>
<dbReference type="InterPro" id="IPR046539">
    <property type="entry name" value="DUF6604"/>
</dbReference>
<feature type="compositionally biased region" description="Acidic residues" evidence="1">
    <location>
        <begin position="163"/>
        <end position="195"/>
    </location>
</feature>
<dbReference type="AlphaFoldDB" id="A0AAD7N204"/>
<keyword evidence="4" id="KW-1185">Reference proteome</keyword>
<dbReference type="EMBL" id="JARJLG010000125">
    <property type="protein sequence ID" value="KAJ7740923.1"/>
    <property type="molecule type" value="Genomic_DNA"/>
</dbReference>
<accession>A0AAD7N204</accession>
<proteinExistence type="predicted"/>
<name>A0AAD7N204_9AGAR</name>
<feature type="region of interest" description="Disordered" evidence="1">
    <location>
        <begin position="151"/>
        <end position="195"/>
    </location>
</feature>
<dbReference type="Pfam" id="PF20253">
    <property type="entry name" value="DUF6604"/>
    <property type="match status" value="1"/>
</dbReference>
<feature type="compositionally biased region" description="Acidic residues" evidence="1">
    <location>
        <begin position="220"/>
        <end position="234"/>
    </location>
</feature>
<protein>
    <recommendedName>
        <fullName evidence="2">DUF6604 domain-containing protein</fullName>
    </recommendedName>
</protein>
<feature type="region of interest" description="Disordered" evidence="1">
    <location>
        <begin position="209"/>
        <end position="234"/>
    </location>
</feature>
<evidence type="ECO:0000313" key="4">
    <source>
        <dbReference type="Proteomes" id="UP001215280"/>
    </source>
</evidence>
<feature type="domain" description="DUF6604" evidence="2">
    <location>
        <begin position="17"/>
        <end position="318"/>
    </location>
</feature>
<sequence length="337" mass="39278">MDMPHEIPPKLRSALSRYKTHGSYITRWLITQAKEHNLHIQVSTRSRDAKYDLRLGEYLTLSTELVSKRRVQPPQSYKKHLNALIKLRTRCSRWYQTIRPYDRGNTGHLTFIKKMRQVRKIWFDIPLEYNTADNEEEEPTLPLVLFFSISDDEESPGGRTDAEDQYGDEESIADAVEDSDTDEEAEYYDDSDEDISSLSLSELRLLSDEDVESAGAVTEDVGDSDTDAEADEEDKVEDLSNLRLSAFRLVPDEDDEDAEKAELEFALWNHFQQMETYRNYLRREWETAGYGLSSLSLYAPAVLHQLVVDEVWNSQDELEERWSLRLRRSHVFRIGRP</sequence>